<gene>
    <name evidence="1" type="ORF">CLOLEP_02055</name>
</gene>
<accession>A7VU09</accession>
<protein>
    <submittedName>
        <fullName evidence="1">Uncharacterized protein</fullName>
    </submittedName>
</protein>
<sequence>MFSLLRPKASKIPKDLKYFFSLVLSRKTNPPQSQK</sequence>
<organism evidence="1 2">
    <name type="scientific">[Clostridium] leptum DSM 753</name>
    <dbReference type="NCBI Taxonomy" id="428125"/>
    <lineage>
        <taxon>Bacteria</taxon>
        <taxon>Bacillati</taxon>
        <taxon>Bacillota</taxon>
        <taxon>Clostridia</taxon>
        <taxon>Eubacteriales</taxon>
        <taxon>Oscillospiraceae</taxon>
        <taxon>Oscillospiraceae incertae sedis</taxon>
    </lineage>
</organism>
<dbReference type="Proteomes" id="UP000003490">
    <property type="component" value="Unassembled WGS sequence"/>
</dbReference>
<dbReference type="EMBL" id="ABCB02000018">
    <property type="protein sequence ID" value="EDO61655.1"/>
    <property type="molecule type" value="Genomic_DNA"/>
</dbReference>
<evidence type="ECO:0000313" key="1">
    <source>
        <dbReference type="EMBL" id="EDO61655.1"/>
    </source>
</evidence>
<comment type="caution">
    <text evidence="1">The sequence shown here is derived from an EMBL/GenBank/DDBJ whole genome shotgun (WGS) entry which is preliminary data.</text>
</comment>
<reference evidence="1 2" key="1">
    <citation type="submission" date="2007-08" db="EMBL/GenBank/DDBJ databases">
        <title>Draft genome sequence of Clostridium leptum (DSM 753).</title>
        <authorList>
            <person name="Sudarsanam P."/>
            <person name="Ley R."/>
            <person name="Guruge J."/>
            <person name="Turnbaugh P.J."/>
            <person name="Mahowald M."/>
            <person name="Liep D."/>
            <person name="Gordon J."/>
        </authorList>
    </citation>
    <scope>NUCLEOTIDE SEQUENCE [LARGE SCALE GENOMIC DNA]</scope>
    <source>
        <strain evidence="1 2">DSM 753</strain>
    </source>
</reference>
<reference evidence="1 2" key="2">
    <citation type="submission" date="2007-08" db="EMBL/GenBank/DDBJ databases">
        <authorList>
            <person name="Fulton L."/>
            <person name="Clifton S."/>
            <person name="Fulton B."/>
            <person name="Xu J."/>
            <person name="Minx P."/>
            <person name="Pepin K.H."/>
            <person name="Johnson M."/>
            <person name="Thiruvilangam P."/>
            <person name="Bhonagiri V."/>
            <person name="Nash W.E."/>
            <person name="Wang C."/>
            <person name="Mardis E.R."/>
            <person name="Wilson R.K."/>
        </authorList>
    </citation>
    <scope>NUCLEOTIDE SEQUENCE [LARGE SCALE GENOMIC DNA]</scope>
    <source>
        <strain evidence="1 2">DSM 753</strain>
    </source>
</reference>
<evidence type="ECO:0000313" key="2">
    <source>
        <dbReference type="Proteomes" id="UP000003490"/>
    </source>
</evidence>
<dbReference type="HOGENOM" id="CLU_3364258_0_0_9"/>
<proteinExistence type="predicted"/>
<name>A7VU09_9FIRM</name>
<dbReference type="AlphaFoldDB" id="A7VU09"/>